<dbReference type="EMBL" id="LR796969">
    <property type="protein sequence ID" value="CAB4178641.1"/>
    <property type="molecule type" value="Genomic_DNA"/>
</dbReference>
<dbReference type="Pfam" id="PF16786">
    <property type="entry name" value="RecA_dep_nuc"/>
    <property type="match status" value="1"/>
</dbReference>
<dbReference type="EMBL" id="LR797482">
    <property type="protein sequence ID" value="CAB4219469.1"/>
    <property type="molecule type" value="Genomic_DNA"/>
</dbReference>
<accession>A0A6J5PTA2</accession>
<dbReference type="EMBL" id="LR796779">
    <property type="protein sequence ID" value="CAB4166666.1"/>
    <property type="molecule type" value="Genomic_DNA"/>
</dbReference>
<dbReference type="EMBL" id="LR796891">
    <property type="protein sequence ID" value="CAB4173276.1"/>
    <property type="molecule type" value="Genomic_DNA"/>
</dbReference>
<evidence type="ECO:0000313" key="4">
    <source>
        <dbReference type="EMBL" id="CAB4219469.1"/>
    </source>
</evidence>
<name>A0A6J5PTA2_9CAUD</name>
<evidence type="ECO:0000313" key="2">
    <source>
        <dbReference type="EMBL" id="CAB4173276.1"/>
    </source>
</evidence>
<protein>
    <submittedName>
        <fullName evidence="2">Recombination enhancement, RecA-dependent nuclease</fullName>
    </submittedName>
</protein>
<evidence type="ECO:0000313" key="3">
    <source>
        <dbReference type="EMBL" id="CAB4178641.1"/>
    </source>
</evidence>
<organism evidence="2">
    <name type="scientific">uncultured Caudovirales phage</name>
    <dbReference type="NCBI Taxonomy" id="2100421"/>
    <lineage>
        <taxon>Viruses</taxon>
        <taxon>Duplodnaviria</taxon>
        <taxon>Heunggongvirae</taxon>
        <taxon>Uroviricota</taxon>
        <taxon>Caudoviricetes</taxon>
        <taxon>Peduoviridae</taxon>
        <taxon>Maltschvirus</taxon>
        <taxon>Maltschvirus maltsch</taxon>
    </lineage>
</organism>
<proteinExistence type="predicted"/>
<sequence>MGLNPLKPIISNGMNGQIMTKDEQKRIRKIAEFGCILCHHQGNTGTPCEIHHIRRAGKRATAPTIGLCPVHHRFHAGIHHLGRKAWELHHSVTEESLLALTEKCLAG</sequence>
<reference evidence="2" key="1">
    <citation type="submission" date="2020-05" db="EMBL/GenBank/DDBJ databases">
        <authorList>
            <person name="Chiriac C."/>
            <person name="Salcher M."/>
            <person name="Ghai R."/>
            <person name="Kavagutti S V."/>
        </authorList>
    </citation>
    <scope>NUCLEOTIDE SEQUENCE</scope>
</reference>
<dbReference type="Gene3D" id="3.30.40.190">
    <property type="match status" value="1"/>
</dbReference>
<gene>
    <name evidence="3" type="ORF">UFOVP1019_42</name>
    <name evidence="4" type="ORF">UFOVP1618_16</name>
    <name evidence="1" type="ORF">UFOVP846_44</name>
    <name evidence="2" type="ORF">UFOVP940_44</name>
</gene>
<dbReference type="InterPro" id="IPR031875">
    <property type="entry name" value="RecA_dep_nuc"/>
</dbReference>
<evidence type="ECO:0000313" key="1">
    <source>
        <dbReference type="EMBL" id="CAB4166666.1"/>
    </source>
</evidence>